<proteinExistence type="predicted"/>
<keyword evidence="3" id="KW-1185">Reference proteome</keyword>
<dbReference type="OrthoDB" id="129610at2759"/>
<gene>
    <name evidence="2" type="ORF">PHYBOEH_007997</name>
</gene>
<evidence type="ECO:0000313" key="3">
    <source>
        <dbReference type="Proteomes" id="UP000693981"/>
    </source>
</evidence>
<dbReference type="Proteomes" id="UP000693981">
    <property type="component" value="Unassembled WGS sequence"/>
</dbReference>
<feature type="region of interest" description="Disordered" evidence="1">
    <location>
        <begin position="248"/>
        <end position="279"/>
    </location>
</feature>
<name>A0A8T1W6B0_9STRA</name>
<dbReference type="EMBL" id="JAGDFL010000452">
    <property type="protein sequence ID" value="KAG7388208.1"/>
    <property type="molecule type" value="Genomic_DNA"/>
</dbReference>
<comment type="caution">
    <text evidence="2">The sequence shown here is derived from an EMBL/GenBank/DDBJ whole genome shotgun (WGS) entry which is preliminary data.</text>
</comment>
<dbReference type="AlphaFoldDB" id="A0A8T1W6B0"/>
<organism evidence="2 3">
    <name type="scientific">Phytophthora boehmeriae</name>
    <dbReference type="NCBI Taxonomy" id="109152"/>
    <lineage>
        <taxon>Eukaryota</taxon>
        <taxon>Sar</taxon>
        <taxon>Stramenopiles</taxon>
        <taxon>Oomycota</taxon>
        <taxon>Peronosporomycetes</taxon>
        <taxon>Peronosporales</taxon>
        <taxon>Peronosporaceae</taxon>
        <taxon>Phytophthora</taxon>
    </lineage>
</organism>
<feature type="region of interest" description="Disordered" evidence="1">
    <location>
        <begin position="1"/>
        <end position="59"/>
    </location>
</feature>
<protein>
    <submittedName>
        <fullName evidence="2">Uncharacterized protein</fullName>
    </submittedName>
</protein>
<evidence type="ECO:0000313" key="2">
    <source>
        <dbReference type="EMBL" id="KAG7388208.1"/>
    </source>
</evidence>
<feature type="compositionally biased region" description="Basic and acidic residues" evidence="1">
    <location>
        <begin position="248"/>
        <end position="269"/>
    </location>
</feature>
<sequence length="279" mass="30493">MLDPKAALPLDAPPIVPYDDGCSTESEDDGTEATATQPPPSELRAAVDNPLSDAEEEGQVTEEESCKLCSCKLLPLAERLAAVKEAARSLGGKAPPKSRQCACCRITYPTAAFTNKSRKATRAVPRCTRCSQAGGSTIYEMLCVSDEFIEAFKVEDPTRAKDLLSRKESIVDRGKKVREQLKHGSNRPGAVSFPSKKQHARRLIGFSAATVTKSIGEQDKATNEGNPSPRSSLTARWLKQFELIDGKTARERRLEERNADKEGDFEAKRQRVGQPTQST</sequence>
<accession>A0A8T1W6B0</accession>
<feature type="compositionally biased region" description="Low complexity" evidence="1">
    <location>
        <begin position="1"/>
        <end position="10"/>
    </location>
</feature>
<reference evidence="2" key="1">
    <citation type="submission" date="2021-02" db="EMBL/GenBank/DDBJ databases">
        <authorList>
            <person name="Palmer J.M."/>
        </authorList>
    </citation>
    <scope>NUCLEOTIDE SEQUENCE</scope>
    <source>
        <strain evidence="2">SCRP23</strain>
    </source>
</reference>
<evidence type="ECO:0000256" key="1">
    <source>
        <dbReference type="SAM" id="MobiDB-lite"/>
    </source>
</evidence>